<dbReference type="AlphaFoldDB" id="A0A1Q9C1G0"/>
<keyword evidence="2" id="KW-1185">Reference proteome</keyword>
<name>A0A1Q9C1G0_SYMMI</name>
<dbReference type="EMBL" id="LSRX01001933">
    <property type="protein sequence ID" value="OLP76749.1"/>
    <property type="molecule type" value="Genomic_DNA"/>
</dbReference>
<accession>A0A1Q9C1G0</accession>
<evidence type="ECO:0000313" key="1">
    <source>
        <dbReference type="EMBL" id="OLP76749.1"/>
    </source>
</evidence>
<organism evidence="1 2">
    <name type="scientific">Symbiodinium microadriaticum</name>
    <name type="common">Dinoflagellate</name>
    <name type="synonym">Zooxanthella microadriatica</name>
    <dbReference type="NCBI Taxonomy" id="2951"/>
    <lineage>
        <taxon>Eukaryota</taxon>
        <taxon>Sar</taxon>
        <taxon>Alveolata</taxon>
        <taxon>Dinophyceae</taxon>
        <taxon>Suessiales</taxon>
        <taxon>Symbiodiniaceae</taxon>
        <taxon>Symbiodinium</taxon>
    </lineage>
</organism>
<gene>
    <name evidence="1" type="ORF">AK812_SmicGene43273</name>
</gene>
<sequence length="156" mass="17097">MKSFWSTSVSEQLGTPRLGRGVRGLQLQLLEGVFSKFWKASQLPIDMPKAELVLQLDVPSKSRVRSARMQILHVPPGDVCVVVSAEDGGKENWHCTWPGGGEDDELAFVLLHHGPTAGPDQTSSERARKTKRLSLHSEITVENSLVGISEAAWRSA</sequence>
<dbReference type="Proteomes" id="UP000186817">
    <property type="component" value="Unassembled WGS sequence"/>
</dbReference>
<protein>
    <submittedName>
        <fullName evidence="1">Uncharacterized protein</fullName>
    </submittedName>
</protein>
<comment type="caution">
    <text evidence="1">The sequence shown here is derived from an EMBL/GenBank/DDBJ whole genome shotgun (WGS) entry which is preliminary data.</text>
</comment>
<proteinExistence type="predicted"/>
<evidence type="ECO:0000313" key="2">
    <source>
        <dbReference type="Proteomes" id="UP000186817"/>
    </source>
</evidence>
<reference evidence="1 2" key="1">
    <citation type="submission" date="2016-02" db="EMBL/GenBank/DDBJ databases">
        <title>Genome analysis of coral dinoflagellate symbionts highlights evolutionary adaptations to a symbiotic lifestyle.</title>
        <authorList>
            <person name="Aranda M."/>
            <person name="Li Y."/>
            <person name="Liew Y.J."/>
            <person name="Baumgarten S."/>
            <person name="Simakov O."/>
            <person name="Wilson M."/>
            <person name="Piel J."/>
            <person name="Ashoor H."/>
            <person name="Bougouffa S."/>
            <person name="Bajic V.B."/>
            <person name="Ryu T."/>
            <person name="Ravasi T."/>
            <person name="Bayer T."/>
            <person name="Micklem G."/>
            <person name="Kim H."/>
            <person name="Bhak J."/>
            <person name="Lajeunesse T.C."/>
            <person name="Voolstra C.R."/>
        </authorList>
    </citation>
    <scope>NUCLEOTIDE SEQUENCE [LARGE SCALE GENOMIC DNA]</scope>
    <source>
        <strain evidence="1 2">CCMP2467</strain>
    </source>
</reference>